<feature type="compositionally biased region" description="Basic and acidic residues" evidence="1">
    <location>
        <begin position="260"/>
        <end position="270"/>
    </location>
</feature>
<feature type="region of interest" description="Disordered" evidence="1">
    <location>
        <begin position="260"/>
        <end position="330"/>
    </location>
</feature>
<sequence length="419" mass="45619">MPDQAGTGQYNRPPAPPGIVPTYVVPTIQAQGAQQQLPSVQQQVSPANAALSVPVNSETHPQYVMPPIAAPWAMQALPTTAQWPAAIPWQMPPAGNPLPLPLPQPSNVQLPSVQVPSAQNGDLPGSRAQTNGDGRSSNQNHEKGPAANAFLGPGNRAYFTKKYMDILEDIKSEKDLDAAKRKISGGRMGGVRISDSTNESCRSEVRSNSKTDDMKAWVTSTLEDSLKLITQKLEEVDSKSKLVATEKEELMRLRAEKAALDKVNKEASSEKRKRVAAVAPAAVTPSNNAKSGSRGSSKGRSRRVEISSDKEDTDIGQVRQNLSEKLEESSDLSKVKKVLAAIAQSLADVKGKQPTVDPKEQPVKEHEMEEDDNEDVDVAVNIPDHEEEEIDEGGLAAYMKMRQDFYMSLHYTRVQELCK</sequence>
<accession>A0A388KM30</accession>
<feature type="compositionally biased region" description="Acidic residues" evidence="1">
    <location>
        <begin position="368"/>
        <end position="377"/>
    </location>
</feature>
<feature type="region of interest" description="Disordered" evidence="1">
    <location>
        <begin position="96"/>
        <end position="150"/>
    </location>
</feature>
<comment type="caution">
    <text evidence="2">The sequence shown here is derived from an EMBL/GenBank/DDBJ whole genome shotgun (WGS) entry which is preliminary data.</text>
</comment>
<feature type="region of interest" description="Disordered" evidence="1">
    <location>
        <begin position="350"/>
        <end position="377"/>
    </location>
</feature>
<protein>
    <submittedName>
        <fullName evidence="2">Uncharacterized protein</fullName>
    </submittedName>
</protein>
<evidence type="ECO:0000256" key="1">
    <source>
        <dbReference type="SAM" id="MobiDB-lite"/>
    </source>
</evidence>
<dbReference type="Gramene" id="GBG71109">
    <property type="protein sequence ID" value="GBG71109"/>
    <property type="gene ID" value="CBR_g8408"/>
</dbReference>
<dbReference type="EMBL" id="BFEA01000141">
    <property type="protein sequence ID" value="GBG71109.1"/>
    <property type="molecule type" value="Genomic_DNA"/>
</dbReference>
<keyword evidence="3" id="KW-1185">Reference proteome</keyword>
<gene>
    <name evidence="2" type="ORF">CBR_g8408</name>
</gene>
<organism evidence="2 3">
    <name type="scientific">Chara braunii</name>
    <name type="common">Braun's stonewort</name>
    <dbReference type="NCBI Taxonomy" id="69332"/>
    <lineage>
        <taxon>Eukaryota</taxon>
        <taxon>Viridiplantae</taxon>
        <taxon>Streptophyta</taxon>
        <taxon>Charophyceae</taxon>
        <taxon>Charales</taxon>
        <taxon>Characeae</taxon>
        <taxon>Chara</taxon>
    </lineage>
</organism>
<feature type="compositionally biased region" description="Basic and acidic residues" evidence="1">
    <location>
        <begin position="357"/>
        <end position="367"/>
    </location>
</feature>
<evidence type="ECO:0000313" key="2">
    <source>
        <dbReference type="EMBL" id="GBG71109.1"/>
    </source>
</evidence>
<name>A0A388KM30_CHABU</name>
<proteinExistence type="predicted"/>
<feature type="region of interest" description="Disordered" evidence="1">
    <location>
        <begin position="189"/>
        <end position="213"/>
    </location>
</feature>
<feature type="compositionally biased region" description="Polar residues" evidence="1">
    <location>
        <begin position="127"/>
        <end position="139"/>
    </location>
</feature>
<reference evidence="2 3" key="1">
    <citation type="journal article" date="2018" name="Cell">
        <title>The Chara Genome: Secondary Complexity and Implications for Plant Terrestrialization.</title>
        <authorList>
            <person name="Nishiyama T."/>
            <person name="Sakayama H."/>
            <person name="Vries J.D."/>
            <person name="Buschmann H."/>
            <person name="Saint-Marcoux D."/>
            <person name="Ullrich K.K."/>
            <person name="Haas F.B."/>
            <person name="Vanderstraeten L."/>
            <person name="Becker D."/>
            <person name="Lang D."/>
            <person name="Vosolsobe S."/>
            <person name="Rombauts S."/>
            <person name="Wilhelmsson P.K.I."/>
            <person name="Janitza P."/>
            <person name="Kern R."/>
            <person name="Heyl A."/>
            <person name="Rumpler F."/>
            <person name="Villalobos L.I.A.C."/>
            <person name="Clay J.M."/>
            <person name="Skokan R."/>
            <person name="Toyoda A."/>
            <person name="Suzuki Y."/>
            <person name="Kagoshima H."/>
            <person name="Schijlen E."/>
            <person name="Tajeshwar N."/>
            <person name="Catarino B."/>
            <person name="Hetherington A.J."/>
            <person name="Saltykova A."/>
            <person name="Bonnot C."/>
            <person name="Breuninger H."/>
            <person name="Symeonidi A."/>
            <person name="Radhakrishnan G.V."/>
            <person name="Van Nieuwerburgh F."/>
            <person name="Deforce D."/>
            <person name="Chang C."/>
            <person name="Karol K.G."/>
            <person name="Hedrich R."/>
            <person name="Ulvskov P."/>
            <person name="Glockner G."/>
            <person name="Delwiche C.F."/>
            <person name="Petrasek J."/>
            <person name="Van de Peer Y."/>
            <person name="Friml J."/>
            <person name="Beilby M."/>
            <person name="Dolan L."/>
            <person name="Kohara Y."/>
            <person name="Sugano S."/>
            <person name="Fujiyama A."/>
            <person name="Delaux P.-M."/>
            <person name="Quint M."/>
            <person name="TheiBen G."/>
            <person name="Hagemann M."/>
            <person name="Harholt J."/>
            <person name="Dunand C."/>
            <person name="Zachgo S."/>
            <person name="Langdale J."/>
            <person name="Maumus F."/>
            <person name="Straeten D.V.D."/>
            <person name="Gould S.B."/>
            <person name="Rensing S.A."/>
        </authorList>
    </citation>
    <scope>NUCLEOTIDE SEQUENCE [LARGE SCALE GENOMIC DNA]</scope>
    <source>
        <strain evidence="2 3">S276</strain>
    </source>
</reference>
<evidence type="ECO:0000313" key="3">
    <source>
        <dbReference type="Proteomes" id="UP000265515"/>
    </source>
</evidence>
<dbReference type="Proteomes" id="UP000265515">
    <property type="component" value="Unassembled WGS sequence"/>
</dbReference>
<dbReference type="AlphaFoldDB" id="A0A388KM30"/>
<feature type="compositionally biased region" description="Basic and acidic residues" evidence="1">
    <location>
        <begin position="201"/>
        <end position="213"/>
    </location>
</feature>